<dbReference type="InterPro" id="IPR011990">
    <property type="entry name" value="TPR-like_helical_dom_sf"/>
</dbReference>
<dbReference type="Gene3D" id="3.40.50.1010">
    <property type="entry name" value="5'-nuclease"/>
    <property type="match status" value="1"/>
</dbReference>
<feature type="region of interest" description="Disordered" evidence="2">
    <location>
        <begin position="1457"/>
        <end position="1483"/>
    </location>
</feature>
<evidence type="ECO:0000259" key="3">
    <source>
        <dbReference type="Pfam" id="PF10373"/>
    </source>
</evidence>
<feature type="compositionally biased region" description="Low complexity" evidence="2">
    <location>
        <begin position="618"/>
        <end position="629"/>
    </location>
</feature>
<dbReference type="InterPro" id="IPR019458">
    <property type="entry name" value="Est1-like_N"/>
</dbReference>
<dbReference type="PANTHER" id="PTHR15696:SF7">
    <property type="entry name" value="NONSENSE-MEDIATED MRNA DECAY FACTOR"/>
    <property type="match status" value="1"/>
</dbReference>
<protein>
    <recommendedName>
        <fullName evidence="7">PIN domain-containing protein</fullName>
    </recommendedName>
</protein>
<feature type="compositionally biased region" description="Acidic residues" evidence="2">
    <location>
        <begin position="604"/>
        <end position="617"/>
    </location>
</feature>
<feature type="compositionally biased region" description="Low complexity" evidence="2">
    <location>
        <begin position="1179"/>
        <end position="1188"/>
    </location>
</feature>
<evidence type="ECO:0000256" key="2">
    <source>
        <dbReference type="SAM" id="MobiDB-lite"/>
    </source>
</evidence>
<feature type="region of interest" description="Disordered" evidence="2">
    <location>
        <begin position="501"/>
        <end position="792"/>
    </location>
</feature>
<feature type="region of interest" description="Disordered" evidence="2">
    <location>
        <begin position="416"/>
        <end position="462"/>
    </location>
</feature>
<name>A0AAV2T254_CALDB</name>
<dbReference type="Pfam" id="PF10373">
    <property type="entry name" value="EST1_DNA_bind"/>
    <property type="match status" value="1"/>
</dbReference>
<evidence type="ECO:0000259" key="4">
    <source>
        <dbReference type="Pfam" id="PF10374"/>
    </source>
</evidence>
<feature type="region of interest" description="Disordered" evidence="2">
    <location>
        <begin position="1102"/>
        <end position="1219"/>
    </location>
</feature>
<keyword evidence="1" id="KW-0866">Nonsense-mediated mRNA decay</keyword>
<dbReference type="PANTHER" id="PTHR15696">
    <property type="entry name" value="SMG-7 SUPPRESSOR WITH MORPHOLOGICAL EFFECT ON GENITALIA PROTEIN 7"/>
    <property type="match status" value="1"/>
</dbReference>
<feature type="compositionally biased region" description="Low complexity" evidence="2">
    <location>
        <begin position="718"/>
        <end position="736"/>
    </location>
</feature>
<dbReference type="SUPFAM" id="SSF48452">
    <property type="entry name" value="TPR-like"/>
    <property type="match status" value="1"/>
</dbReference>
<dbReference type="Pfam" id="PF10374">
    <property type="entry name" value="EST1"/>
    <property type="match status" value="1"/>
</dbReference>
<dbReference type="GO" id="GO:0070034">
    <property type="term" value="F:telomerase RNA binding"/>
    <property type="evidence" value="ECO:0007669"/>
    <property type="project" value="TreeGrafter"/>
</dbReference>
<evidence type="ECO:0000313" key="5">
    <source>
        <dbReference type="EMBL" id="CAL5130219.1"/>
    </source>
</evidence>
<dbReference type="EMBL" id="CAXLJL010000058">
    <property type="protein sequence ID" value="CAL5130219.1"/>
    <property type="molecule type" value="Genomic_DNA"/>
</dbReference>
<organism evidence="5 6">
    <name type="scientific">Calicophoron daubneyi</name>
    <name type="common">Rumen fluke</name>
    <name type="synonym">Paramphistomum daubneyi</name>
    <dbReference type="NCBI Taxonomy" id="300641"/>
    <lineage>
        <taxon>Eukaryota</taxon>
        <taxon>Metazoa</taxon>
        <taxon>Spiralia</taxon>
        <taxon>Lophotrochozoa</taxon>
        <taxon>Platyhelminthes</taxon>
        <taxon>Trematoda</taxon>
        <taxon>Digenea</taxon>
        <taxon>Plagiorchiida</taxon>
        <taxon>Pronocephalata</taxon>
        <taxon>Paramphistomoidea</taxon>
        <taxon>Paramphistomidae</taxon>
        <taxon>Calicophoron</taxon>
    </lineage>
</organism>
<evidence type="ECO:0008006" key="7">
    <source>
        <dbReference type="Google" id="ProtNLM"/>
    </source>
</evidence>
<feature type="compositionally biased region" description="Basic and acidic residues" evidence="2">
    <location>
        <begin position="557"/>
        <end position="574"/>
    </location>
</feature>
<sequence>MVLDIPERTKVLLKAVYDSIRKLDSIYSNGKAIKTVFSYEAYGYRLRLKETLQKLMFLDPAVHARRSEELIWRKVFYEPLHLYKMHIKNNDRPDRIAEFELMLRAHIVSGIGYYQSLLLQIQADTMDDSSKCYAWIPTAFHIPLYNVDTFTFEVGRSQSHALDRKVVQKCLMYIGDLFRYLIEFGESSAKPLAYGYYSAALDFDPGVGLPHNQLGILDVGRCYGLNAIFHYLLCLGARIPFDGARRNLSTVLSKNEVRYHKLFGEKPIFGTYLRHPNRYRPKDFRKTITKFIYLIQQFLKPVSETKDINTSQVFHDTLLELHLMLSISADLLLELGESAEDIKSDSEDGNLWKSRGHLGEHSLFSEHLTGPIFIRILLIALLTADFKISAYRRLCDSLPGEVDKQLTSLEDHQELTCDGTDESAQSDSVEAAEDKQSPGESSKTMNPPYRSPSEAPAETELADPHGPLSFLFHLSELFMGHLCSQLRSQLISTVRVAADVSEKQSRLTDHADGSARGAAECPLKREANSDGVKKCVSNRMEFTSSPPSDDDADAPEDQSKDTRYPAGDGSKDVPTKISESNEDSSDDGDLELFNRHSSSSENSNVDDEESDELESDAELWSSDDSSLLHSQDEAGSVASADEDSETFSDKRLRRAPHVGVRRSTHTVETHTEGENPVPHNGTRTKEVKGSLDTITEEESASEEKRASGRRRSGRKVLSSDLTSDTDTSPHSHQHTTNQMNDQRDSKHTSSHIPANEEVQKQWISSEVTDSSAVRPTTNKNSARKLSSTISSDPVTRTQAVSRLYLLASVKLVLDWLNASNCQNLTWLLPKQTTETAGGGHCPDQRDYAALSVIQRWCYQLAQLLNYFVPIVKQVTDEILQVPVKVDDETSESENQSASVSNLTSPFGLCVIRNALSTMVLEDTGEAQSEEGLKSVDKDKTDIQAVQTCSDLPSVKSLFKYPLPEDWLLRGLASLSPLHQSMDFDRAVVRVPFSRIDEALLRSLCFVSFGRQLARHSSSFGLKFSHEVSDEGPFHSSPPGQFDHVGPAFAEKVRWPYFHRRGRGRSQQFRCHPPNYQGHCRGDYGSGVPHWWSGGRPSNKVDRWGSSTHSYRGHGHRFPGRPYDPSNRAIPNRDEIGADECIVNGRSQSQKIKPTKKSEGRQHHDKRCDSADGLKEPELSKQSSNSSVSLDAHPGLTVEDKQSTDEEQDTAAGPESRRAQVMRDMARLRLLNEVDQLSRQCHNQPLHSSSVVTAGAVTSSSGPRSSSPSSNTNEPYSNLSQNFLSPYVVVDAYCLASHLPWIKQLVNSGCFVLIIPIAVISHLDYLKKSMATARVAIRYLEHEIHSGNRYIRLQKPEEQPATVAQITQHFQPRLNAQSCTTESGVGDDVDSPHSKDSSAGVDTGPTPALLIANPRVVRRWLSILDCATFFSESVVSEGLTFPPMVKRAESIKTAAQIVNSTSDPVKPKKSRSSSHEKRFSRTETDESVQPCYDLLALNRLTTDFGQSSQPKAALVTILIGTRDTNPEDTVVPQEFFQFALKSGVRLELLRDFFQRWRKSNQHEDSPHSDEVLP</sequence>
<feature type="compositionally biased region" description="Low complexity" evidence="2">
    <location>
        <begin position="1247"/>
        <end position="1274"/>
    </location>
</feature>
<dbReference type="GO" id="GO:0005697">
    <property type="term" value="C:telomerase holoenzyme complex"/>
    <property type="evidence" value="ECO:0007669"/>
    <property type="project" value="TreeGrafter"/>
</dbReference>
<feature type="region of interest" description="Disordered" evidence="2">
    <location>
        <begin position="1242"/>
        <end position="1274"/>
    </location>
</feature>
<accession>A0AAV2T254</accession>
<feature type="compositionally biased region" description="Acidic residues" evidence="2">
    <location>
        <begin position="580"/>
        <end position="590"/>
    </location>
</feature>
<evidence type="ECO:0000256" key="1">
    <source>
        <dbReference type="ARBA" id="ARBA00023161"/>
    </source>
</evidence>
<evidence type="ECO:0000313" key="6">
    <source>
        <dbReference type="Proteomes" id="UP001497525"/>
    </source>
</evidence>
<dbReference type="InterPro" id="IPR018834">
    <property type="entry name" value="DNA/RNA-bd_Est1-type"/>
</dbReference>
<dbReference type="Gene3D" id="1.25.40.10">
    <property type="entry name" value="Tetratricopeptide repeat domain"/>
    <property type="match status" value="1"/>
</dbReference>
<feature type="compositionally biased region" description="Basic residues" evidence="2">
    <location>
        <begin position="651"/>
        <end position="664"/>
    </location>
</feature>
<feature type="compositionally biased region" description="Basic and acidic residues" evidence="2">
    <location>
        <begin position="501"/>
        <end position="513"/>
    </location>
</feature>
<feature type="compositionally biased region" description="Polar residues" evidence="2">
    <location>
        <begin position="761"/>
        <end position="792"/>
    </location>
</feature>
<gene>
    <name evidence="5" type="ORF">CDAUBV1_LOCUS1645</name>
</gene>
<proteinExistence type="predicted"/>
<feature type="region of interest" description="Disordered" evidence="2">
    <location>
        <begin position="1376"/>
        <end position="1404"/>
    </location>
</feature>
<feature type="compositionally biased region" description="Basic and acidic residues" evidence="2">
    <location>
        <begin position="522"/>
        <end position="533"/>
    </location>
</feature>
<dbReference type="InterPro" id="IPR045153">
    <property type="entry name" value="Est1/Ebs1-like"/>
</dbReference>
<feature type="domain" description="DNA/RNA-binding" evidence="3">
    <location>
        <begin position="193"/>
        <end position="325"/>
    </location>
</feature>
<feature type="domain" description="Telomerase activating protein Est1-like N-terminal" evidence="4">
    <location>
        <begin position="68"/>
        <end position="183"/>
    </location>
</feature>
<feature type="compositionally biased region" description="Basic and acidic residues" evidence="2">
    <location>
        <begin position="1472"/>
        <end position="1483"/>
    </location>
</feature>
<comment type="caution">
    <text evidence="5">The sequence shown here is derived from an EMBL/GenBank/DDBJ whole genome shotgun (WGS) entry which is preliminary data.</text>
</comment>
<dbReference type="GO" id="GO:0000184">
    <property type="term" value="P:nuclear-transcribed mRNA catabolic process, nonsense-mediated decay"/>
    <property type="evidence" value="ECO:0007669"/>
    <property type="project" value="UniProtKB-KW"/>
</dbReference>
<dbReference type="GO" id="GO:0042162">
    <property type="term" value="F:telomeric DNA binding"/>
    <property type="evidence" value="ECO:0007669"/>
    <property type="project" value="TreeGrafter"/>
</dbReference>
<reference evidence="5" key="1">
    <citation type="submission" date="2024-06" db="EMBL/GenBank/DDBJ databases">
        <authorList>
            <person name="Liu X."/>
            <person name="Lenzi L."/>
            <person name="Haldenby T S."/>
            <person name="Uol C."/>
        </authorList>
    </citation>
    <scope>NUCLEOTIDE SEQUENCE</scope>
</reference>
<dbReference type="Proteomes" id="UP001497525">
    <property type="component" value="Unassembled WGS sequence"/>
</dbReference>
<feature type="compositionally biased region" description="Basic and acidic residues" evidence="2">
    <location>
        <begin position="1155"/>
        <end position="1178"/>
    </location>
</feature>